<dbReference type="EMBL" id="JBFDAA010000006">
    <property type="protein sequence ID" value="KAL1131385.1"/>
    <property type="molecule type" value="Genomic_DNA"/>
</dbReference>
<dbReference type="SUPFAM" id="SSF53850">
    <property type="entry name" value="Periplasmic binding protein-like II"/>
    <property type="match status" value="1"/>
</dbReference>
<reference evidence="9 10" key="1">
    <citation type="submission" date="2024-07" db="EMBL/GenBank/DDBJ databases">
        <title>Chromosome-level genome assembly of the water stick insect Ranatra chinensis (Heteroptera: Nepidae).</title>
        <authorList>
            <person name="Liu X."/>
        </authorList>
    </citation>
    <scope>NUCLEOTIDE SEQUENCE [LARGE SCALE GENOMIC DNA]</scope>
    <source>
        <strain evidence="9">Cailab_2021Rc</strain>
        <tissue evidence="9">Muscle</tissue>
    </source>
</reference>
<keyword evidence="4 8" id="KW-1133">Transmembrane helix</keyword>
<keyword evidence="2" id="KW-1003">Cell membrane</keyword>
<dbReference type="Gene3D" id="3.40.190.10">
    <property type="entry name" value="Periplasmic binding protein-like II"/>
    <property type="match status" value="1"/>
</dbReference>
<evidence type="ECO:0000313" key="10">
    <source>
        <dbReference type="Proteomes" id="UP001558652"/>
    </source>
</evidence>
<keyword evidence="10" id="KW-1185">Reference proteome</keyword>
<feature type="transmembrane region" description="Helical" evidence="8">
    <location>
        <begin position="284"/>
        <end position="308"/>
    </location>
</feature>
<accession>A0ABD0YJE1</accession>
<evidence type="ECO:0000256" key="2">
    <source>
        <dbReference type="ARBA" id="ARBA00022475"/>
    </source>
</evidence>
<evidence type="ECO:0000256" key="1">
    <source>
        <dbReference type="ARBA" id="ARBA00004651"/>
    </source>
</evidence>
<evidence type="ECO:0000256" key="6">
    <source>
        <dbReference type="ARBA" id="ARBA00023170"/>
    </source>
</evidence>
<dbReference type="PANTHER" id="PTHR42643:SF24">
    <property type="entry name" value="IONOTROPIC RECEPTOR 60A"/>
    <property type="match status" value="1"/>
</dbReference>
<keyword evidence="6" id="KW-0675">Receptor</keyword>
<keyword evidence="5 8" id="KW-0472">Membrane</keyword>
<evidence type="ECO:0000313" key="9">
    <source>
        <dbReference type="EMBL" id="KAL1131385.1"/>
    </source>
</evidence>
<sequence>MAPEHVREEHQAGDYQEVLTDQSDAAKGTLRFLHERSGDRVLVNGVDPGAGDCNGFVVASGDASALGGLLESIPLKAARIERVVAFSYWGNSSGFLLQSQRRVFGYTEALLAVNIGQRPEYYQLELSDISFRRLPGGLKGKWPRMTHGIENFHGKEFKVATFNCSLFSSIGPFDSYGNPRWIAGSDMRLIHEVSRILNFTYKVVLPAEETLKSGRGNKAYIEDIMGQLKTGGADIAACGLWMTSDRINSDVHMTTALSAITIEVLVPRQQPVQISYSVVFVFQYTVWCLILALVLITSVCLWLIAMYYKKKRKPTGKCKSF</sequence>
<evidence type="ECO:0000256" key="8">
    <source>
        <dbReference type="SAM" id="Phobius"/>
    </source>
</evidence>
<dbReference type="InterPro" id="IPR052192">
    <property type="entry name" value="Insect_Ionotropic_Sensory_Rcpt"/>
</dbReference>
<dbReference type="GO" id="GO:0005886">
    <property type="term" value="C:plasma membrane"/>
    <property type="evidence" value="ECO:0007669"/>
    <property type="project" value="UniProtKB-SubCell"/>
</dbReference>
<protein>
    <submittedName>
        <fullName evidence="9">Uncharacterized protein</fullName>
    </submittedName>
</protein>
<keyword evidence="3 8" id="KW-0812">Transmembrane</keyword>
<evidence type="ECO:0000256" key="4">
    <source>
        <dbReference type="ARBA" id="ARBA00022989"/>
    </source>
</evidence>
<name>A0ABD0YJE1_9HEMI</name>
<gene>
    <name evidence="9" type="ORF">AAG570_011002</name>
</gene>
<comment type="caution">
    <text evidence="9">The sequence shown here is derived from an EMBL/GenBank/DDBJ whole genome shotgun (WGS) entry which is preliminary data.</text>
</comment>
<evidence type="ECO:0000256" key="3">
    <source>
        <dbReference type="ARBA" id="ARBA00022692"/>
    </source>
</evidence>
<comment type="subcellular location">
    <subcellularLocation>
        <location evidence="1">Cell membrane</location>
        <topology evidence="1">Multi-pass membrane protein</topology>
    </subcellularLocation>
</comment>
<organism evidence="9 10">
    <name type="scientific">Ranatra chinensis</name>
    <dbReference type="NCBI Taxonomy" id="642074"/>
    <lineage>
        <taxon>Eukaryota</taxon>
        <taxon>Metazoa</taxon>
        <taxon>Ecdysozoa</taxon>
        <taxon>Arthropoda</taxon>
        <taxon>Hexapoda</taxon>
        <taxon>Insecta</taxon>
        <taxon>Pterygota</taxon>
        <taxon>Neoptera</taxon>
        <taxon>Paraneoptera</taxon>
        <taxon>Hemiptera</taxon>
        <taxon>Heteroptera</taxon>
        <taxon>Panheteroptera</taxon>
        <taxon>Nepomorpha</taxon>
        <taxon>Nepidae</taxon>
        <taxon>Ranatrinae</taxon>
        <taxon>Ranatra</taxon>
    </lineage>
</organism>
<evidence type="ECO:0000256" key="7">
    <source>
        <dbReference type="ARBA" id="ARBA00023180"/>
    </source>
</evidence>
<keyword evidence="7" id="KW-0325">Glycoprotein</keyword>
<dbReference type="AlphaFoldDB" id="A0ABD0YJE1"/>
<dbReference type="Proteomes" id="UP001558652">
    <property type="component" value="Unassembled WGS sequence"/>
</dbReference>
<dbReference type="PANTHER" id="PTHR42643">
    <property type="entry name" value="IONOTROPIC RECEPTOR 20A-RELATED"/>
    <property type="match status" value="1"/>
</dbReference>
<evidence type="ECO:0000256" key="5">
    <source>
        <dbReference type="ARBA" id="ARBA00023136"/>
    </source>
</evidence>
<proteinExistence type="predicted"/>